<gene>
    <name evidence="6" type="ORF">ON753_00050</name>
</gene>
<keyword evidence="7" id="KW-1185">Reference proteome</keyword>
<dbReference type="InterPro" id="IPR050770">
    <property type="entry name" value="Intradiol_RC_Dioxygenase"/>
</dbReference>
<dbReference type="CDD" id="cd00421">
    <property type="entry name" value="intradiol_dioxygenase"/>
    <property type="match status" value="1"/>
</dbReference>
<sequence>MTPTRRTVLKSLLAAPPVIVCTGSASHVWSQVSELPPTPSCDGGSEQTPQQTAGPFYSPNSPRRSDLTEDAGSQPRFSLLGFVLDTRCRAIPGATVEIWHADEQGEYDNSGYRWRAHQFTDDSGRWGFDTIKTRHYSFRTPHYHIQVQAPGRELLTTQLYFPDHPRNGTDRLFDPRLVMAVSDQGRTGRFDFVLPVE</sequence>
<reference evidence="6 7" key="1">
    <citation type="journal article" date="2016" name="Int. J. Syst. Evol. Microbiol.">
        <title>Labrenzia salina sp. nov., isolated from the rhizosphere of the halophyte Arthrocnemum macrostachyum.</title>
        <authorList>
            <person name="Camacho M."/>
            <person name="Redondo-Gomez S."/>
            <person name="Rodriguez-Llorente I."/>
            <person name="Rohde M."/>
            <person name="Sproer C."/>
            <person name="Schumann P."/>
            <person name="Klenk H.P."/>
            <person name="Montero-Calasanz M.D.C."/>
        </authorList>
    </citation>
    <scope>NUCLEOTIDE SEQUENCE [LARGE SCALE GENOMIC DNA]</scope>
    <source>
        <strain evidence="6 7">DSM 29163</strain>
    </source>
</reference>
<protein>
    <submittedName>
        <fullName evidence="6">Catechol 1,2-dioxygenase</fullName>
    </submittedName>
</protein>
<evidence type="ECO:0000256" key="4">
    <source>
        <dbReference type="SAM" id="MobiDB-lite"/>
    </source>
</evidence>
<feature type="region of interest" description="Disordered" evidence="4">
    <location>
        <begin position="32"/>
        <end position="72"/>
    </location>
</feature>
<evidence type="ECO:0000256" key="2">
    <source>
        <dbReference type="ARBA" id="ARBA00022964"/>
    </source>
</evidence>
<feature type="domain" description="Intradiol ring-cleavage dioxygenases" evidence="5">
    <location>
        <begin position="54"/>
        <end position="165"/>
    </location>
</feature>
<dbReference type="Gene3D" id="2.60.130.10">
    <property type="entry name" value="Aromatic compound dioxygenase"/>
    <property type="match status" value="1"/>
</dbReference>
<keyword evidence="3" id="KW-0560">Oxidoreductase</keyword>
<dbReference type="Pfam" id="PF00775">
    <property type="entry name" value="Dioxygenase_C"/>
    <property type="match status" value="1"/>
</dbReference>
<name>A0ABT3QV51_9HYPH</name>
<keyword evidence="2" id="KW-0223">Dioxygenase</keyword>
<dbReference type="EMBL" id="JAPEVI010000001">
    <property type="protein sequence ID" value="MCX2720807.1"/>
    <property type="molecule type" value="Genomic_DNA"/>
</dbReference>
<evidence type="ECO:0000313" key="6">
    <source>
        <dbReference type="EMBL" id="MCX2720807.1"/>
    </source>
</evidence>
<dbReference type="Proteomes" id="UP001300261">
    <property type="component" value="Unassembled WGS sequence"/>
</dbReference>
<evidence type="ECO:0000256" key="3">
    <source>
        <dbReference type="ARBA" id="ARBA00023002"/>
    </source>
</evidence>
<comment type="caution">
    <text evidence="6">The sequence shown here is derived from an EMBL/GenBank/DDBJ whole genome shotgun (WGS) entry which is preliminary data.</text>
</comment>
<proteinExistence type="inferred from homology"/>
<dbReference type="PANTHER" id="PTHR33711:SF11">
    <property type="entry name" value="DIOXYGENASE"/>
    <property type="match status" value="1"/>
</dbReference>
<accession>A0ABT3QV51</accession>
<dbReference type="InterPro" id="IPR000627">
    <property type="entry name" value="Intradiol_dOase_C"/>
</dbReference>
<dbReference type="PANTHER" id="PTHR33711">
    <property type="entry name" value="DIOXYGENASE, PUTATIVE (AFU_ORTHOLOGUE AFUA_2G02910)-RELATED"/>
    <property type="match status" value="1"/>
</dbReference>
<dbReference type="SUPFAM" id="SSF49482">
    <property type="entry name" value="Aromatic compound dioxygenase"/>
    <property type="match status" value="1"/>
</dbReference>
<feature type="compositionally biased region" description="Polar residues" evidence="4">
    <location>
        <begin position="45"/>
        <end position="62"/>
    </location>
</feature>
<dbReference type="InterPro" id="IPR015889">
    <property type="entry name" value="Intradiol_dOase_core"/>
</dbReference>
<dbReference type="RefSeq" id="WP_265960507.1">
    <property type="nucleotide sequence ID" value="NZ_JAPEVI010000001.1"/>
</dbReference>
<organism evidence="6 7">
    <name type="scientific">Roseibium salinum</name>
    <dbReference type="NCBI Taxonomy" id="1604349"/>
    <lineage>
        <taxon>Bacteria</taxon>
        <taxon>Pseudomonadati</taxon>
        <taxon>Pseudomonadota</taxon>
        <taxon>Alphaproteobacteria</taxon>
        <taxon>Hyphomicrobiales</taxon>
        <taxon>Stappiaceae</taxon>
        <taxon>Roseibium</taxon>
    </lineage>
</organism>
<evidence type="ECO:0000259" key="5">
    <source>
        <dbReference type="Pfam" id="PF00775"/>
    </source>
</evidence>
<evidence type="ECO:0000313" key="7">
    <source>
        <dbReference type="Proteomes" id="UP001300261"/>
    </source>
</evidence>
<comment type="similarity">
    <text evidence="1">Belongs to the intradiol ring-cleavage dioxygenase family.</text>
</comment>
<evidence type="ECO:0000256" key="1">
    <source>
        <dbReference type="ARBA" id="ARBA00007825"/>
    </source>
</evidence>